<organism evidence="1 2">
    <name type="scientific">Mucilaginibacter angelicae</name>
    <dbReference type="NCBI Taxonomy" id="869718"/>
    <lineage>
        <taxon>Bacteria</taxon>
        <taxon>Pseudomonadati</taxon>
        <taxon>Bacteroidota</taxon>
        <taxon>Sphingobacteriia</taxon>
        <taxon>Sphingobacteriales</taxon>
        <taxon>Sphingobacteriaceae</taxon>
        <taxon>Mucilaginibacter</taxon>
    </lineage>
</organism>
<proteinExistence type="predicted"/>
<dbReference type="Proteomes" id="UP001589828">
    <property type="component" value="Unassembled WGS sequence"/>
</dbReference>
<accession>A0ABV6L503</accession>
<keyword evidence="2" id="KW-1185">Reference proteome</keyword>
<reference evidence="1 2" key="1">
    <citation type="submission" date="2024-09" db="EMBL/GenBank/DDBJ databases">
        <authorList>
            <person name="Sun Q."/>
            <person name="Mori K."/>
        </authorList>
    </citation>
    <scope>NUCLEOTIDE SEQUENCE [LARGE SCALE GENOMIC DNA]</scope>
    <source>
        <strain evidence="1 2">NCAIM B.02415</strain>
    </source>
</reference>
<evidence type="ECO:0000313" key="2">
    <source>
        <dbReference type="Proteomes" id="UP001589828"/>
    </source>
</evidence>
<sequence>MKTKDIMPRNAANVTPELLAAWKKDYPGGVFELVVHSGEFETIHSEDSKAPVRVPVVRYKGYMRKPTRDEMRELTSKQTDPVTYTEIVLDTLWLGGDEQIKTEDEAFYSVMPTVQSVLDIKSSELKKL</sequence>
<dbReference type="RefSeq" id="WP_377022374.1">
    <property type="nucleotide sequence ID" value="NZ_JBHLTS010000021.1"/>
</dbReference>
<gene>
    <name evidence="1" type="ORF">ACFFGT_09960</name>
</gene>
<name>A0ABV6L503_9SPHI</name>
<comment type="caution">
    <text evidence="1">The sequence shown here is derived from an EMBL/GenBank/DDBJ whole genome shotgun (WGS) entry which is preliminary data.</text>
</comment>
<dbReference type="EMBL" id="JBHLTS010000021">
    <property type="protein sequence ID" value="MFC0514528.1"/>
    <property type="molecule type" value="Genomic_DNA"/>
</dbReference>
<protein>
    <recommendedName>
        <fullName evidence="3">Large polyvalent protein associated domain-containing protein</fullName>
    </recommendedName>
</protein>
<evidence type="ECO:0008006" key="3">
    <source>
        <dbReference type="Google" id="ProtNLM"/>
    </source>
</evidence>
<evidence type="ECO:0000313" key="1">
    <source>
        <dbReference type="EMBL" id="MFC0514528.1"/>
    </source>
</evidence>